<feature type="region of interest" description="Disordered" evidence="1">
    <location>
        <begin position="307"/>
        <end position="331"/>
    </location>
</feature>
<evidence type="ECO:0000256" key="1">
    <source>
        <dbReference type="SAM" id="MobiDB-lite"/>
    </source>
</evidence>
<dbReference type="Proteomes" id="UP001216638">
    <property type="component" value="Chromosome 2"/>
</dbReference>
<accession>A0AAF0IPL4</accession>
<feature type="region of interest" description="Disordered" evidence="1">
    <location>
        <begin position="413"/>
        <end position="449"/>
    </location>
</feature>
<keyword evidence="3" id="KW-1185">Reference proteome</keyword>
<dbReference type="EMBL" id="CP119952">
    <property type="protein sequence ID" value="WFC95070.1"/>
    <property type="molecule type" value="Genomic_DNA"/>
</dbReference>
<evidence type="ECO:0000313" key="3">
    <source>
        <dbReference type="Proteomes" id="UP001216638"/>
    </source>
</evidence>
<evidence type="ECO:0000313" key="2">
    <source>
        <dbReference type="EMBL" id="WFC95070.1"/>
    </source>
</evidence>
<sequence>MDERSRPISINTLSHNIPHGLKIQRGLDKRSILGENASQHPTTNELLAEYFAILSNHDNISSSVRNTRLLAPFGSATTTSAGGTTKVPTSVTVEYINIIRQLQTQMHLSTLTLMVSDNAVDLALIRSEALYCLQPVNLFETENGRHAGIKSKLKHGPSVHGEETETPPTRPLTHGDVRRIYAELLAERDAAKPPTLSRRVGKFVRRMRGVKDSQPVEQGSHIRARTQPYPVRRSTPPMPEEDQINVAGPDMLEAAMRGCQKAPVTSAQPMPTLNVGEYGNVVRFAEPVPEEGDEEYEAPAIAITSPSIEMTPDQPPVPEATSVQEADPDISSSSLVPTELVEVPRRRKKRSASVLEAITLPPALRSSSTLESTEQLSTLAPSESNVKQNLPTIDDMVDVLGWDRALELIQQEKHNEPTSLRSTARFRAPGGENIPPGFDTPLYVDPGSK</sequence>
<gene>
    <name evidence="2" type="primary">RPC82</name>
    <name evidence="2" type="ORF">MBRA1_001711</name>
</gene>
<organism evidence="2 3">
    <name type="scientific">Malassezia brasiliensis</name>
    <dbReference type="NCBI Taxonomy" id="1821822"/>
    <lineage>
        <taxon>Eukaryota</taxon>
        <taxon>Fungi</taxon>
        <taxon>Dikarya</taxon>
        <taxon>Basidiomycota</taxon>
        <taxon>Ustilaginomycotina</taxon>
        <taxon>Malasseziomycetes</taxon>
        <taxon>Malasseziales</taxon>
        <taxon>Malasseziaceae</taxon>
        <taxon>Malassezia</taxon>
    </lineage>
</organism>
<feature type="region of interest" description="Disordered" evidence="1">
    <location>
        <begin position="152"/>
        <end position="173"/>
    </location>
</feature>
<dbReference type="AlphaFoldDB" id="A0AAF0IPL4"/>
<name>A0AAF0IPL4_9BASI</name>
<proteinExistence type="predicted"/>
<protein>
    <submittedName>
        <fullName evidence="2">RNA polymerase III subunit C82</fullName>
    </submittedName>
</protein>
<reference evidence="2" key="1">
    <citation type="submission" date="2023-03" db="EMBL/GenBank/DDBJ databases">
        <title>Mating type loci evolution in Malassezia.</title>
        <authorList>
            <person name="Coelho M.A."/>
        </authorList>
    </citation>
    <scope>NUCLEOTIDE SEQUENCE</scope>
    <source>
        <strain evidence="2">CBS 14135</strain>
    </source>
</reference>